<evidence type="ECO:0000256" key="11">
    <source>
        <dbReference type="SAM" id="MobiDB-lite"/>
    </source>
</evidence>
<dbReference type="InterPro" id="IPR011049">
    <property type="entry name" value="Serralysin-like_metalloprot_C"/>
</dbReference>
<dbReference type="SUPFAM" id="SSF54523">
    <property type="entry name" value="Pili subunits"/>
    <property type="match status" value="1"/>
</dbReference>
<evidence type="ECO:0000256" key="2">
    <source>
        <dbReference type="ARBA" id="ARBA00004442"/>
    </source>
</evidence>
<evidence type="ECO:0000256" key="7">
    <source>
        <dbReference type="ARBA" id="ARBA00022729"/>
    </source>
</evidence>
<evidence type="ECO:0000259" key="14">
    <source>
        <dbReference type="Pfam" id="PF05662"/>
    </source>
</evidence>
<keyword evidence="4" id="KW-0813">Transport</keyword>
<feature type="region of interest" description="Disordered" evidence="11">
    <location>
        <begin position="462"/>
        <end position="508"/>
    </location>
</feature>
<evidence type="ECO:0000256" key="3">
    <source>
        <dbReference type="ARBA" id="ARBA00005848"/>
    </source>
</evidence>
<keyword evidence="16" id="KW-1185">Reference proteome</keyword>
<keyword evidence="10" id="KW-0998">Cell outer membrane</keyword>
<comment type="subcellular location">
    <subcellularLocation>
        <location evidence="2">Cell outer membrane</location>
    </subcellularLocation>
    <subcellularLocation>
        <location evidence="1">Cell surface</location>
    </subcellularLocation>
</comment>
<keyword evidence="8" id="KW-0653">Protein transport</keyword>
<feature type="domain" description="Trimeric autotransporter adhesin YadA-like stalk" evidence="14">
    <location>
        <begin position="382"/>
        <end position="421"/>
    </location>
</feature>
<dbReference type="Proteomes" id="UP001305421">
    <property type="component" value="Chromosome"/>
</dbReference>
<dbReference type="EMBL" id="CP115543">
    <property type="protein sequence ID" value="WNH47298.1"/>
    <property type="molecule type" value="Genomic_DNA"/>
</dbReference>
<evidence type="ECO:0000313" key="15">
    <source>
        <dbReference type="EMBL" id="WNH47298.1"/>
    </source>
</evidence>
<feature type="domain" description="Trimeric autotransporter adhesin YadA-like stalk" evidence="14">
    <location>
        <begin position="559"/>
        <end position="601"/>
    </location>
</feature>
<dbReference type="InterPro" id="IPR008635">
    <property type="entry name" value="Coiled_stalk_dom"/>
</dbReference>
<feature type="domain" description="Trimeric autotransporter adhesin YadA-like C-terminal membrane anchor" evidence="13">
    <location>
        <begin position="630"/>
        <end position="680"/>
    </location>
</feature>
<evidence type="ECO:0000256" key="1">
    <source>
        <dbReference type="ARBA" id="ARBA00004241"/>
    </source>
</evidence>
<dbReference type="RefSeq" id="WP_311182077.1">
    <property type="nucleotide sequence ID" value="NZ_CP115543.1"/>
</dbReference>
<organism evidence="15 16">
    <name type="scientific">Stenotrophomonas aracearum</name>
    <dbReference type="NCBI Taxonomy" id="3003272"/>
    <lineage>
        <taxon>Bacteria</taxon>
        <taxon>Pseudomonadati</taxon>
        <taxon>Pseudomonadota</taxon>
        <taxon>Gammaproteobacteria</taxon>
        <taxon>Lysobacterales</taxon>
        <taxon>Lysobacteraceae</taxon>
        <taxon>Stenotrophomonas</taxon>
    </lineage>
</organism>
<keyword evidence="5" id="KW-1134">Transmembrane beta strand</keyword>
<dbReference type="Pfam" id="PF03895">
    <property type="entry name" value="YadA_anchor"/>
    <property type="match status" value="1"/>
</dbReference>
<dbReference type="Gene3D" id="3.30.1300.30">
    <property type="entry name" value="GSPII I/J protein-like"/>
    <property type="match status" value="1"/>
</dbReference>
<evidence type="ECO:0000256" key="10">
    <source>
        <dbReference type="ARBA" id="ARBA00023237"/>
    </source>
</evidence>
<reference evidence="15 16" key="1">
    <citation type="submission" date="2022-12" db="EMBL/GenBank/DDBJ databases">
        <title>Two new species, Stenotrophomonas aracearum and Stenotrophomonas oahuensis, isolated from Anthurium (Araceae family) in Hawaii.</title>
        <authorList>
            <person name="Chunag S.C."/>
            <person name="Dobhal S."/>
            <person name="Alvarez A."/>
            <person name="Arif M."/>
        </authorList>
    </citation>
    <scope>NUCLEOTIDE SEQUENCE [LARGE SCALE GENOMIC DNA]</scope>
    <source>
        <strain evidence="15 16">A5588</strain>
    </source>
</reference>
<evidence type="ECO:0000256" key="12">
    <source>
        <dbReference type="SAM" id="SignalP"/>
    </source>
</evidence>
<feature type="signal peptide" evidence="12">
    <location>
        <begin position="1"/>
        <end position="24"/>
    </location>
</feature>
<feature type="chain" id="PRO_5046448723" evidence="12">
    <location>
        <begin position="25"/>
        <end position="685"/>
    </location>
</feature>
<protein>
    <submittedName>
        <fullName evidence="15">YadA-like family protein</fullName>
    </submittedName>
</protein>
<dbReference type="InterPro" id="IPR005594">
    <property type="entry name" value="YadA_C"/>
</dbReference>
<accession>A0ABY9Y9C8</accession>
<keyword evidence="9" id="KW-0472">Membrane</keyword>
<gene>
    <name evidence="15" type="ORF">PDM28_11360</name>
</gene>
<evidence type="ECO:0000259" key="13">
    <source>
        <dbReference type="Pfam" id="PF03895"/>
    </source>
</evidence>
<sequence length="685" mass="66742">MSALRRLSIGLTFALAAFAHPAMADTVGDQMIIKGSQNATCRDNGVVGCLVLGNGASAWLTTGGVTDNSIDANPIGTATVVGNRATNTDGGVAFGDTASSAWGGSAIGNFSVAGQQAVALGYRAYAGSIGSIAIGSGAVANGSMFGSAIAIGGQATGARTIAIGGEASSQNAVSIGHGSTDGGANTVSVGDSNLRRRIVNVAAGQAANDAVIVSQIAPIAASLGGGASFTNGAFTAPSYALSTGTYTTVGAALTALDNKPSSGSASPYFKATSPVSDGSDATQATGQSVVAAGAGAKAAGTYNTVIGADSGASSYGATVIGSLSSAGDSAFAGGHQTVAGDASVALGAYATAGQNCIAIGYGASCTESMTASFGSAAGQPVRLTNIASGLDETDAVNMGQLNSVSVQVTNTQNALSSTTSYLGGGANYNAVTNTITAPSFNFLSGASYNTVGDALADLDGRVTGLENAPGGGGSSTPGPQGEKGETGAQGDKGDKGDPGQDGKNGSANVAAGKNIEVQTQVDGSTTVSLSDQVELSEEGSIKVAKTIINGEGINAGGNRVTGVGNGSISKGSTDAVNGGQLYDMQQQWSDRWEDTTRRVGNLEREVKIQGAQSAAFASMMGAQTSGVIGEVHATAGVGFYGNKAAVAVGWKARVSERVNLSAGFSKGMGGGSVQGGIGISVNIGH</sequence>
<evidence type="ECO:0000256" key="9">
    <source>
        <dbReference type="ARBA" id="ARBA00023136"/>
    </source>
</evidence>
<evidence type="ECO:0000256" key="5">
    <source>
        <dbReference type="ARBA" id="ARBA00022452"/>
    </source>
</evidence>
<dbReference type="Pfam" id="PF05662">
    <property type="entry name" value="YadA_stalk"/>
    <property type="match status" value="3"/>
</dbReference>
<evidence type="ECO:0000256" key="6">
    <source>
        <dbReference type="ARBA" id="ARBA00022692"/>
    </source>
</evidence>
<proteinExistence type="inferred from homology"/>
<evidence type="ECO:0000256" key="8">
    <source>
        <dbReference type="ARBA" id="ARBA00022927"/>
    </source>
</evidence>
<dbReference type="Gene3D" id="2.150.10.10">
    <property type="entry name" value="Serralysin-like metalloprotease, C-terminal"/>
    <property type="match status" value="4"/>
</dbReference>
<comment type="similarity">
    <text evidence="3">Belongs to the autotransporter-2 (AT-2) (TC 1.B.40) family.</text>
</comment>
<feature type="compositionally biased region" description="Basic and acidic residues" evidence="11">
    <location>
        <begin position="491"/>
        <end position="500"/>
    </location>
</feature>
<feature type="domain" description="Trimeric autotransporter adhesin YadA-like stalk" evidence="14">
    <location>
        <begin position="197"/>
        <end position="233"/>
    </location>
</feature>
<keyword evidence="6" id="KW-0812">Transmembrane</keyword>
<keyword evidence="7 12" id="KW-0732">Signal</keyword>
<name>A0ABY9Y9C8_9GAMM</name>
<evidence type="ECO:0000256" key="4">
    <source>
        <dbReference type="ARBA" id="ARBA00022448"/>
    </source>
</evidence>
<evidence type="ECO:0000313" key="16">
    <source>
        <dbReference type="Proteomes" id="UP001305421"/>
    </source>
</evidence>
<dbReference type="InterPro" id="IPR045584">
    <property type="entry name" value="Pilin-like"/>
</dbReference>
<dbReference type="SUPFAM" id="SSF101967">
    <property type="entry name" value="Adhesin YadA, collagen-binding domain"/>
    <property type="match status" value="2"/>
</dbReference>